<dbReference type="InterPro" id="IPR000866">
    <property type="entry name" value="AhpC/TSA"/>
</dbReference>
<evidence type="ECO:0000256" key="9">
    <source>
        <dbReference type="ARBA" id="ARBA00032824"/>
    </source>
</evidence>
<dbReference type="CDD" id="cd03017">
    <property type="entry name" value="PRX_BCP"/>
    <property type="match status" value="1"/>
</dbReference>
<dbReference type="Pfam" id="PF00578">
    <property type="entry name" value="AhpC-TSA"/>
    <property type="match status" value="1"/>
</dbReference>
<evidence type="ECO:0000256" key="8">
    <source>
        <dbReference type="ARBA" id="ARBA00023284"/>
    </source>
</evidence>
<dbReference type="GO" id="GO:0045454">
    <property type="term" value="P:cell redox homeostasis"/>
    <property type="evidence" value="ECO:0007669"/>
    <property type="project" value="TreeGrafter"/>
</dbReference>
<evidence type="ECO:0000259" key="14">
    <source>
        <dbReference type="PROSITE" id="PS51352"/>
    </source>
</evidence>
<proteinExistence type="inferred from homology"/>
<keyword evidence="8" id="KW-0676">Redox-active center</keyword>
<dbReference type="InterPro" id="IPR013766">
    <property type="entry name" value="Thioredoxin_domain"/>
</dbReference>
<dbReference type="EMBL" id="VDCQ01000016">
    <property type="protein sequence ID" value="TNJ65729.1"/>
    <property type="molecule type" value="Genomic_DNA"/>
</dbReference>
<comment type="function">
    <text evidence="1">Thiol-specific peroxidase that catalyzes the reduction of hydrogen peroxide and organic hydroperoxides to water and alcohols, respectively. Plays a role in cell protection against oxidative stress by detoxifying peroxides and as sensor of hydrogen peroxide-mediated signaling events.</text>
</comment>
<comment type="similarity">
    <text evidence="10">Belongs to the peroxiredoxin family. BCP/PrxQ subfamily.</text>
</comment>
<evidence type="ECO:0000256" key="4">
    <source>
        <dbReference type="ARBA" id="ARBA00022559"/>
    </source>
</evidence>
<dbReference type="EC" id="1.11.1.24" evidence="3"/>
<dbReference type="GO" id="GO:0034599">
    <property type="term" value="P:cellular response to oxidative stress"/>
    <property type="evidence" value="ECO:0007669"/>
    <property type="project" value="TreeGrafter"/>
</dbReference>
<evidence type="ECO:0000313" key="15">
    <source>
        <dbReference type="EMBL" id="TNJ65729.1"/>
    </source>
</evidence>
<organism evidence="15 16">
    <name type="scientific">Paenibacillus hemerocallicola</name>
    <dbReference type="NCBI Taxonomy" id="1172614"/>
    <lineage>
        <taxon>Bacteria</taxon>
        <taxon>Bacillati</taxon>
        <taxon>Bacillota</taxon>
        <taxon>Bacilli</taxon>
        <taxon>Bacillales</taxon>
        <taxon>Paenibacillaceae</taxon>
        <taxon>Paenibacillus</taxon>
    </lineage>
</organism>
<feature type="active site" description="Cysteine sulfenic acid (-SOH) intermediate; for peroxidase activity" evidence="13">
    <location>
        <position position="44"/>
    </location>
</feature>
<feature type="domain" description="Thioredoxin" evidence="14">
    <location>
        <begin position="2"/>
        <end position="146"/>
    </location>
</feature>
<keyword evidence="7" id="KW-1015">Disulfide bond</keyword>
<gene>
    <name evidence="15" type="ORF">FE784_13840</name>
</gene>
<dbReference type="InterPro" id="IPR050924">
    <property type="entry name" value="Peroxiredoxin_BCP/PrxQ"/>
</dbReference>
<dbReference type="RefSeq" id="WP_139602791.1">
    <property type="nucleotide sequence ID" value="NZ_VDCQ01000016.1"/>
</dbReference>
<evidence type="ECO:0000313" key="16">
    <source>
        <dbReference type="Proteomes" id="UP000307943"/>
    </source>
</evidence>
<keyword evidence="6" id="KW-0560">Oxidoreductase</keyword>
<evidence type="ECO:0000256" key="13">
    <source>
        <dbReference type="PIRSR" id="PIRSR000239-1"/>
    </source>
</evidence>
<dbReference type="InterPro" id="IPR036249">
    <property type="entry name" value="Thioredoxin-like_sf"/>
</dbReference>
<name>A0A5C4TBA8_9BACL</name>
<dbReference type="PIRSF" id="PIRSF000239">
    <property type="entry name" value="AHPC"/>
    <property type="match status" value="1"/>
</dbReference>
<protein>
    <recommendedName>
        <fullName evidence="3">thioredoxin-dependent peroxiredoxin</fullName>
        <ecNumber evidence="3">1.11.1.24</ecNumber>
    </recommendedName>
    <alternativeName>
        <fullName evidence="11">Bacterioferritin comigratory protein</fullName>
    </alternativeName>
    <alternativeName>
        <fullName evidence="9">Thioredoxin peroxidase</fullName>
    </alternativeName>
</protein>
<evidence type="ECO:0000256" key="3">
    <source>
        <dbReference type="ARBA" id="ARBA00013017"/>
    </source>
</evidence>
<evidence type="ECO:0000256" key="5">
    <source>
        <dbReference type="ARBA" id="ARBA00022862"/>
    </source>
</evidence>
<dbReference type="AlphaFoldDB" id="A0A5C4TBA8"/>
<evidence type="ECO:0000256" key="12">
    <source>
        <dbReference type="ARBA" id="ARBA00049091"/>
    </source>
</evidence>
<dbReference type="OrthoDB" id="9812811at2"/>
<dbReference type="InterPro" id="IPR024706">
    <property type="entry name" value="Peroxiredoxin_AhpC-typ"/>
</dbReference>
<reference evidence="15 16" key="1">
    <citation type="submission" date="2019-05" db="EMBL/GenBank/DDBJ databases">
        <title>We sequenced the genome of Paenibacillus hemerocallicola KCTC 33185 for further insight into its adaptation and study the phylogeny of Paenibacillus.</title>
        <authorList>
            <person name="Narsing Rao M.P."/>
        </authorList>
    </citation>
    <scope>NUCLEOTIDE SEQUENCE [LARGE SCALE GENOMIC DNA]</scope>
    <source>
        <strain evidence="15 16">KCTC 33185</strain>
    </source>
</reference>
<keyword evidence="5" id="KW-0049">Antioxidant</keyword>
<comment type="subunit">
    <text evidence="2">Monomer.</text>
</comment>
<dbReference type="PROSITE" id="PS51352">
    <property type="entry name" value="THIOREDOXIN_2"/>
    <property type="match status" value="1"/>
</dbReference>
<evidence type="ECO:0000256" key="11">
    <source>
        <dbReference type="ARBA" id="ARBA00041373"/>
    </source>
</evidence>
<dbReference type="SUPFAM" id="SSF52833">
    <property type="entry name" value="Thioredoxin-like"/>
    <property type="match status" value="1"/>
</dbReference>
<keyword evidence="4" id="KW-0575">Peroxidase</keyword>
<accession>A0A5C4TBA8</accession>
<dbReference type="PANTHER" id="PTHR42801">
    <property type="entry name" value="THIOREDOXIN-DEPENDENT PEROXIDE REDUCTASE"/>
    <property type="match status" value="1"/>
</dbReference>
<dbReference type="PANTHER" id="PTHR42801:SF4">
    <property type="entry name" value="AHPC_TSA FAMILY PROTEIN"/>
    <property type="match status" value="1"/>
</dbReference>
<keyword evidence="16" id="KW-1185">Reference proteome</keyword>
<dbReference type="Gene3D" id="3.40.30.10">
    <property type="entry name" value="Glutaredoxin"/>
    <property type="match status" value="1"/>
</dbReference>
<comment type="catalytic activity">
    <reaction evidence="12">
        <text>a hydroperoxide + [thioredoxin]-dithiol = an alcohol + [thioredoxin]-disulfide + H2O</text>
        <dbReference type="Rhea" id="RHEA:62620"/>
        <dbReference type="Rhea" id="RHEA-COMP:10698"/>
        <dbReference type="Rhea" id="RHEA-COMP:10700"/>
        <dbReference type="ChEBI" id="CHEBI:15377"/>
        <dbReference type="ChEBI" id="CHEBI:29950"/>
        <dbReference type="ChEBI" id="CHEBI:30879"/>
        <dbReference type="ChEBI" id="CHEBI:35924"/>
        <dbReference type="ChEBI" id="CHEBI:50058"/>
        <dbReference type="EC" id="1.11.1.24"/>
    </reaction>
</comment>
<evidence type="ECO:0000256" key="7">
    <source>
        <dbReference type="ARBA" id="ARBA00023157"/>
    </source>
</evidence>
<dbReference type="GO" id="GO:0008379">
    <property type="term" value="F:thioredoxin peroxidase activity"/>
    <property type="evidence" value="ECO:0007669"/>
    <property type="project" value="TreeGrafter"/>
</dbReference>
<dbReference type="GO" id="GO:0005737">
    <property type="term" value="C:cytoplasm"/>
    <property type="evidence" value="ECO:0007669"/>
    <property type="project" value="TreeGrafter"/>
</dbReference>
<comment type="caution">
    <text evidence="15">The sequence shown here is derived from an EMBL/GenBank/DDBJ whole genome shotgun (WGS) entry which is preliminary data.</text>
</comment>
<dbReference type="Proteomes" id="UP000307943">
    <property type="component" value="Unassembled WGS sequence"/>
</dbReference>
<evidence type="ECO:0000256" key="2">
    <source>
        <dbReference type="ARBA" id="ARBA00011245"/>
    </source>
</evidence>
<evidence type="ECO:0000256" key="1">
    <source>
        <dbReference type="ARBA" id="ARBA00003330"/>
    </source>
</evidence>
<sequence length="146" mass="16376">MLKVGDQAPLFEADSTEGLIRLEDFIGKRPVVLIFYPMDETPGCTAQLCAVRDNKKKYDALGAVVIGVNPGTMKDHRLFAERHGLDFPIAVDKDEQIRKLYDVGKILGLFLQQRIVYVIDKQGRIVYAYKGSPPAEVLLEVILNSR</sequence>
<evidence type="ECO:0000256" key="10">
    <source>
        <dbReference type="ARBA" id="ARBA00038489"/>
    </source>
</evidence>
<evidence type="ECO:0000256" key="6">
    <source>
        <dbReference type="ARBA" id="ARBA00023002"/>
    </source>
</evidence>